<proteinExistence type="predicted"/>
<reference evidence="2" key="2">
    <citation type="submission" date="2023-05" db="EMBL/GenBank/DDBJ databases">
        <authorList>
            <consortium name="Lawrence Berkeley National Laboratory"/>
            <person name="Steindorff A."/>
            <person name="Hensen N."/>
            <person name="Bonometti L."/>
            <person name="Westerberg I."/>
            <person name="Brannstrom I.O."/>
            <person name="Guillou S."/>
            <person name="Cros-Aarteil S."/>
            <person name="Calhoun S."/>
            <person name="Haridas S."/>
            <person name="Kuo A."/>
            <person name="Mondo S."/>
            <person name="Pangilinan J."/>
            <person name="Riley R."/>
            <person name="Labutti K."/>
            <person name="Andreopoulos B."/>
            <person name="Lipzen A."/>
            <person name="Chen C."/>
            <person name="Yanf M."/>
            <person name="Daum C."/>
            <person name="Ng V."/>
            <person name="Clum A."/>
            <person name="Ohm R."/>
            <person name="Martin F."/>
            <person name="Silar P."/>
            <person name="Natvig D."/>
            <person name="Lalanne C."/>
            <person name="Gautier V."/>
            <person name="Ament-Velasquez S.L."/>
            <person name="Kruys A."/>
            <person name="Hutchinson M.I."/>
            <person name="Powell A.J."/>
            <person name="Barry K."/>
            <person name="Miller A.N."/>
            <person name="Grigoriev I.V."/>
            <person name="Debuchy R."/>
            <person name="Gladieux P."/>
            <person name="Thoren M.H."/>
            <person name="Johannesson H."/>
        </authorList>
    </citation>
    <scope>NUCLEOTIDE SEQUENCE</scope>
    <source>
        <strain evidence="2">PSN243</strain>
    </source>
</reference>
<evidence type="ECO:0000313" key="3">
    <source>
        <dbReference type="Proteomes" id="UP001321760"/>
    </source>
</evidence>
<gene>
    <name evidence="2" type="ORF">QBC34DRAFT_173834</name>
</gene>
<dbReference type="Proteomes" id="UP001321760">
    <property type="component" value="Unassembled WGS sequence"/>
</dbReference>
<protein>
    <submittedName>
        <fullName evidence="2">Uncharacterized protein</fullName>
    </submittedName>
</protein>
<name>A0AAV9H4M3_9PEZI</name>
<feature type="region of interest" description="Disordered" evidence="1">
    <location>
        <begin position="104"/>
        <end position="135"/>
    </location>
</feature>
<evidence type="ECO:0000313" key="2">
    <source>
        <dbReference type="EMBL" id="KAK4453921.1"/>
    </source>
</evidence>
<reference evidence="2" key="1">
    <citation type="journal article" date="2023" name="Mol. Phylogenet. Evol.">
        <title>Genome-scale phylogeny and comparative genomics of the fungal order Sordariales.</title>
        <authorList>
            <person name="Hensen N."/>
            <person name="Bonometti L."/>
            <person name="Westerberg I."/>
            <person name="Brannstrom I.O."/>
            <person name="Guillou S."/>
            <person name="Cros-Aarteil S."/>
            <person name="Calhoun S."/>
            <person name="Haridas S."/>
            <person name="Kuo A."/>
            <person name="Mondo S."/>
            <person name="Pangilinan J."/>
            <person name="Riley R."/>
            <person name="LaButti K."/>
            <person name="Andreopoulos B."/>
            <person name="Lipzen A."/>
            <person name="Chen C."/>
            <person name="Yan M."/>
            <person name="Daum C."/>
            <person name="Ng V."/>
            <person name="Clum A."/>
            <person name="Steindorff A."/>
            <person name="Ohm R.A."/>
            <person name="Martin F."/>
            <person name="Silar P."/>
            <person name="Natvig D.O."/>
            <person name="Lalanne C."/>
            <person name="Gautier V."/>
            <person name="Ament-Velasquez S.L."/>
            <person name="Kruys A."/>
            <person name="Hutchinson M.I."/>
            <person name="Powell A.J."/>
            <person name="Barry K."/>
            <person name="Miller A.N."/>
            <person name="Grigoriev I.V."/>
            <person name="Debuchy R."/>
            <person name="Gladieux P."/>
            <person name="Hiltunen Thoren M."/>
            <person name="Johannesson H."/>
        </authorList>
    </citation>
    <scope>NUCLEOTIDE SEQUENCE</scope>
    <source>
        <strain evidence="2">PSN243</strain>
    </source>
</reference>
<feature type="compositionally biased region" description="Polar residues" evidence="1">
    <location>
        <begin position="104"/>
        <end position="114"/>
    </location>
</feature>
<keyword evidence="3" id="KW-1185">Reference proteome</keyword>
<organism evidence="2 3">
    <name type="scientific">Podospora aff. communis PSN243</name>
    <dbReference type="NCBI Taxonomy" id="3040156"/>
    <lineage>
        <taxon>Eukaryota</taxon>
        <taxon>Fungi</taxon>
        <taxon>Dikarya</taxon>
        <taxon>Ascomycota</taxon>
        <taxon>Pezizomycotina</taxon>
        <taxon>Sordariomycetes</taxon>
        <taxon>Sordariomycetidae</taxon>
        <taxon>Sordariales</taxon>
        <taxon>Podosporaceae</taxon>
        <taxon>Podospora</taxon>
    </lineage>
</organism>
<accession>A0AAV9H4M3</accession>
<sequence length="204" mass="22902">MSNMMVLPTGARFVDAQHVPCIAAMQPDHFCCQEVTSYSLSDARGIWRIRSTCAPIVGCSVLLHSRQACHIPRNQSRRTARTMCRETFYSWCFSQTLTLAKSQVSSPRTSSRGATNRYDGRSYPQKWPPSDSDQNTLTNLVPSATVWSPAYRDHGKNDLLLILILSNHLFLYLLYSVPNGVPMFTSISDGNLTFSHGPSWEPQL</sequence>
<evidence type="ECO:0000256" key="1">
    <source>
        <dbReference type="SAM" id="MobiDB-lite"/>
    </source>
</evidence>
<comment type="caution">
    <text evidence="2">The sequence shown here is derived from an EMBL/GenBank/DDBJ whole genome shotgun (WGS) entry which is preliminary data.</text>
</comment>
<dbReference type="AlphaFoldDB" id="A0AAV9H4M3"/>
<dbReference type="EMBL" id="MU865918">
    <property type="protein sequence ID" value="KAK4453921.1"/>
    <property type="molecule type" value="Genomic_DNA"/>
</dbReference>